<dbReference type="Proteomes" id="UP000238563">
    <property type="component" value="Unassembled WGS sequence"/>
</dbReference>
<proteinExistence type="predicted"/>
<comment type="caution">
    <text evidence="2">The sequence shown here is derived from an EMBL/GenBank/DDBJ whole genome shotgun (WGS) entry which is preliminary data.</text>
</comment>
<keyword evidence="1" id="KW-0472">Membrane</keyword>
<dbReference type="AlphaFoldDB" id="A0A2S9J9R1"/>
<evidence type="ECO:0000313" key="3">
    <source>
        <dbReference type="Proteomes" id="UP000238563"/>
    </source>
</evidence>
<accession>A0A2S9J9R1</accession>
<sequence length="81" mass="9308">MNRQSTQRRAVFLRNRLLLPRGIGIRSLARSLLGLTVIFAFFFGPLILTVVLTPQQTEQPKDNRTPCLQNLPGFAFERCRH</sequence>
<protein>
    <submittedName>
        <fullName evidence="2">Uncharacterized protein</fullName>
    </submittedName>
</protein>
<dbReference type="EMBL" id="PVBT01000012">
    <property type="protein sequence ID" value="PRD49538.1"/>
    <property type="molecule type" value="Genomic_DNA"/>
</dbReference>
<reference evidence="2 3" key="1">
    <citation type="submission" date="2018-02" db="EMBL/GenBank/DDBJ databases">
        <title>The draft genome of Phyllobacterium myrsinacearum DSM5892.</title>
        <authorList>
            <person name="Li L."/>
            <person name="Liu L."/>
            <person name="Zhang X."/>
            <person name="Wang T."/>
        </authorList>
    </citation>
    <scope>NUCLEOTIDE SEQUENCE [LARGE SCALE GENOMIC DNA]</scope>
    <source>
        <strain evidence="2 3">DSM 5892</strain>
    </source>
</reference>
<feature type="transmembrane region" description="Helical" evidence="1">
    <location>
        <begin position="31"/>
        <end position="52"/>
    </location>
</feature>
<keyword evidence="3" id="KW-1185">Reference proteome</keyword>
<evidence type="ECO:0000313" key="2">
    <source>
        <dbReference type="EMBL" id="PRD49538.1"/>
    </source>
</evidence>
<name>A0A2S9J9R1_9HYPH</name>
<gene>
    <name evidence="2" type="ORF">C5750_26005</name>
</gene>
<keyword evidence="1" id="KW-0812">Transmembrane</keyword>
<keyword evidence="1" id="KW-1133">Transmembrane helix</keyword>
<organism evidence="2 3">
    <name type="scientific">Phyllobacterium myrsinacearum</name>
    <dbReference type="NCBI Taxonomy" id="28101"/>
    <lineage>
        <taxon>Bacteria</taxon>
        <taxon>Pseudomonadati</taxon>
        <taxon>Pseudomonadota</taxon>
        <taxon>Alphaproteobacteria</taxon>
        <taxon>Hyphomicrobiales</taxon>
        <taxon>Phyllobacteriaceae</taxon>
        <taxon>Phyllobacterium</taxon>
    </lineage>
</organism>
<evidence type="ECO:0000256" key="1">
    <source>
        <dbReference type="SAM" id="Phobius"/>
    </source>
</evidence>